<sequence>MAFREIFTAETHTREVSYEKNGVRTMKTEKVVVYPKFAAIQNLVADYCNEIVGDVRSRLKENPEDNNDVDDVIQKANIDKFDRASYEFDKLDSVSKSVKFVLSTLVYSNV</sequence>
<reference evidence="1" key="1">
    <citation type="journal article" date="2021" name="Proc. Natl. Acad. Sci. U.S.A.">
        <title>A Catalog of Tens of Thousands of Viruses from Human Metagenomes Reveals Hidden Associations with Chronic Diseases.</title>
        <authorList>
            <person name="Tisza M.J."/>
            <person name="Buck C.B."/>
        </authorList>
    </citation>
    <scope>NUCLEOTIDE SEQUENCE</scope>
    <source>
        <strain evidence="1">CtZkC8</strain>
    </source>
</reference>
<proteinExistence type="predicted"/>
<accession>A0A8S5UC92</accession>
<organism evidence="1">
    <name type="scientific">Podoviridae sp. ctZkC8</name>
    <dbReference type="NCBI Taxonomy" id="2825259"/>
    <lineage>
        <taxon>Viruses</taxon>
        <taxon>Duplodnaviria</taxon>
        <taxon>Heunggongvirae</taxon>
        <taxon>Uroviricota</taxon>
        <taxon>Caudoviricetes</taxon>
    </lineage>
</organism>
<name>A0A8S5UC92_9CAUD</name>
<protein>
    <submittedName>
        <fullName evidence="1">Uncharacterized protein</fullName>
    </submittedName>
</protein>
<dbReference type="EMBL" id="BK016062">
    <property type="protein sequence ID" value="DAF91990.1"/>
    <property type="molecule type" value="Genomic_DNA"/>
</dbReference>
<evidence type="ECO:0000313" key="1">
    <source>
        <dbReference type="EMBL" id="DAF91990.1"/>
    </source>
</evidence>